<dbReference type="GO" id="GO:0005506">
    <property type="term" value="F:iron ion binding"/>
    <property type="evidence" value="ECO:0007669"/>
    <property type="project" value="InterPro"/>
</dbReference>
<dbReference type="PROSITE" id="PS00086">
    <property type="entry name" value="CYTOCHROME_P450"/>
    <property type="match status" value="1"/>
</dbReference>
<comment type="similarity">
    <text evidence="1 5">Belongs to the cytochrome P450 family.</text>
</comment>
<evidence type="ECO:0000256" key="1">
    <source>
        <dbReference type="ARBA" id="ARBA00010617"/>
    </source>
</evidence>
<evidence type="ECO:0000313" key="7">
    <source>
        <dbReference type="Proteomes" id="UP001050691"/>
    </source>
</evidence>
<comment type="caution">
    <text evidence="6">The sequence shown here is derived from an EMBL/GenBank/DDBJ whole genome shotgun (WGS) entry which is preliminary data.</text>
</comment>
<dbReference type="Pfam" id="PF00067">
    <property type="entry name" value="p450"/>
    <property type="match status" value="1"/>
</dbReference>
<accession>A0AAV5AEM1</accession>
<dbReference type="PANTHER" id="PTHR24291">
    <property type="entry name" value="CYTOCHROME P450 FAMILY 4"/>
    <property type="match status" value="1"/>
</dbReference>
<proteinExistence type="inferred from homology"/>
<dbReference type="InterPro" id="IPR001128">
    <property type="entry name" value="Cyt_P450"/>
</dbReference>
<keyword evidence="3 4" id="KW-0408">Iron</keyword>
<evidence type="ECO:0008006" key="8">
    <source>
        <dbReference type="Google" id="ProtNLM"/>
    </source>
</evidence>
<evidence type="ECO:0000313" key="6">
    <source>
        <dbReference type="EMBL" id="GJJ11629.1"/>
    </source>
</evidence>
<dbReference type="SUPFAM" id="SSF48264">
    <property type="entry name" value="Cytochrome P450"/>
    <property type="match status" value="1"/>
</dbReference>
<dbReference type="EMBL" id="BPWL01000006">
    <property type="protein sequence ID" value="GJJ11629.1"/>
    <property type="molecule type" value="Genomic_DNA"/>
</dbReference>
<dbReference type="PANTHER" id="PTHR24291:SF175">
    <property type="entry name" value="CYTOCHROME P450"/>
    <property type="match status" value="1"/>
</dbReference>
<gene>
    <name evidence="6" type="ORF">Clacol_005865</name>
</gene>
<evidence type="ECO:0000256" key="5">
    <source>
        <dbReference type="RuleBase" id="RU000461"/>
    </source>
</evidence>
<dbReference type="InterPro" id="IPR036396">
    <property type="entry name" value="Cyt_P450_sf"/>
</dbReference>
<evidence type="ECO:0000256" key="2">
    <source>
        <dbReference type="ARBA" id="ARBA00022723"/>
    </source>
</evidence>
<dbReference type="GO" id="GO:0004497">
    <property type="term" value="F:monooxygenase activity"/>
    <property type="evidence" value="ECO:0007669"/>
    <property type="project" value="UniProtKB-KW"/>
</dbReference>
<dbReference type="GO" id="GO:0020037">
    <property type="term" value="F:heme binding"/>
    <property type="evidence" value="ECO:0007669"/>
    <property type="project" value="InterPro"/>
</dbReference>
<dbReference type="Gene3D" id="1.10.630.10">
    <property type="entry name" value="Cytochrome P450"/>
    <property type="match status" value="1"/>
</dbReference>
<keyword evidence="7" id="KW-1185">Reference proteome</keyword>
<comment type="cofactor">
    <cofactor evidence="4">
        <name>heme</name>
        <dbReference type="ChEBI" id="CHEBI:30413"/>
    </cofactor>
</comment>
<dbReference type="PRINTS" id="PR00385">
    <property type="entry name" value="P450"/>
</dbReference>
<dbReference type="PRINTS" id="PR00463">
    <property type="entry name" value="EP450I"/>
</dbReference>
<dbReference type="GO" id="GO:0016705">
    <property type="term" value="F:oxidoreductase activity, acting on paired donors, with incorporation or reduction of molecular oxygen"/>
    <property type="evidence" value="ECO:0007669"/>
    <property type="project" value="InterPro"/>
</dbReference>
<sequence>MFFRIVLFSVTIFFVIRALVRHFRRSVISNLPGPAHTSYLAGNFKELIRSPEITGAHIDWSAKYGTAFKIYGEMGVKMLFISDPKAIQYILNTSGYNFPKPLSNRIGFTIMLGPGIVGAEGQHARHRKILNPAFSFGTLREFLPLFRQKAFKLVNKLKEEIDSTTATDSNVVDLVPWLSRTTLDIIGAASAEYDFQALDGVQNNKLAQVYNNLFADALYQMSDINIAMPYILSKIPSFFTSMLTRLPLRTMSRFRNYLKVATKVAQEVVDKQTQLYLHDKEGSKDLMSLLVKKTFSVKTFSTVHANLSEDPKTKVGKNEILAQFTYELRLYISARSNTKIRTFFLAGHETTASALMWVSYELSRHPEWQKKLRGEIAKTRSQASERGDIELTIADFDSMSHLQAVMKETLRAYPIVPTVLREAGKDDCIPLSYPVPTANSEMISEIPINKGERVIISLLAYNRLKSIWGEDADEWRPERFLHGNGTHSQVNLGLIANLATFSSGIRGCIGWRFSILEMQAILIELLENFEFSPSPGNVEIIRGSTGVMAPMVKGSTNGRTQLPVTLTPL</sequence>
<keyword evidence="5" id="KW-0560">Oxidoreductase</keyword>
<keyword evidence="2 4" id="KW-0479">Metal-binding</keyword>
<organism evidence="6 7">
    <name type="scientific">Clathrus columnatus</name>
    <dbReference type="NCBI Taxonomy" id="1419009"/>
    <lineage>
        <taxon>Eukaryota</taxon>
        <taxon>Fungi</taxon>
        <taxon>Dikarya</taxon>
        <taxon>Basidiomycota</taxon>
        <taxon>Agaricomycotina</taxon>
        <taxon>Agaricomycetes</taxon>
        <taxon>Phallomycetidae</taxon>
        <taxon>Phallales</taxon>
        <taxon>Clathraceae</taxon>
        <taxon>Clathrus</taxon>
    </lineage>
</organism>
<keyword evidence="5" id="KW-0503">Monooxygenase</keyword>
<dbReference type="InterPro" id="IPR050196">
    <property type="entry name" value="Cytochrome_P450_Monoox"/>
</dbReference>
<dbReference type="Proteomes" id="UP001050691">
    <property type="component" value="Unassembled WGS sequence"/>
</dbReference>
<dbReference type="InterPro" id="IPR017972">
    <property type="entry name" value="Cyt_P450_CS"/>
</dbReference>
<reference evidence="6" key="1">
    <citation type="submission" date="2021-10" db="EMBL/GenBank/DDBJ databases">
        <title>De novo Genome Assembly of Clathrus columnatus (Basidiomycota, Fungi) Using Illumina and Nanopore Sequence Data.</title>
        <authorList>
            <person name="Ogiso-Tanaka E."/>
            <person name="Itagaki H."/>
            <person name="Hosoya T."/>
            <person name="Hosaka K."/>
        </authorList>
    </citation>
    <scope>NUCLEOTIDE SEQUENCE</scope>
    <source>
        <strain evidence="6">MO-923</strain>
    </source>
</reference>
<name>A0AAV5AEM1_9AGAM</name>
<protein>
    <recommendedName>
        <fullName evidence="8">Cytochrome P450</fullName>
    </recommendedName>
</protein>
<dbReference type="AlphaFoldDB" id="A0AAV5AEM1"/>
<evidence type="ECO:0000256" key="3">
    <source>
        <dbReference type="ARBA" id="ARBA00023004"/>
    </source>
</evidence>
<feature type="binding site" description="axial binding residue" evidence="4">
    <location>
        <position position="508"/>
    </location>
    <ligand>
        <name>heme</name>
        <dbReference type="ChEBI" id="CHEBI:30413"/>
    </ligand>
    <ligandPart>
        <name>Fe</name>
        <dbReference type="ChEBI" id="CHEBI:18248"/>
    </ligandPart>
</feature>
<keyword evidence="4 5" id="KW-0349">Heme</keyword>
<dbReference type="InterPro" id="IPR002401">
    <property type="entry name" value="Cyt_P450_E_grp-I"/>
</dbReference>
<evidence type="ECO:0000256" key="4">
    <source>
        <dbReference type="PIRSR" id="PIRSR602401-1"/>
    </source>
</evidence>